<comment type="caution">
    <text evidence="1">The sequence shown here is derived from an EMBL/GenBank/DDBJ whole genome shotgun (WGS) entry which is preliminary data.</text>
</comment>
<proteinExistence type="predicted"/>
<dbReference type="EMBL" id="BRVS01000001">
    <property type="protein sequence ID" value="GLB65934.1"/>
    <property type="molecule type" value="Genomic_DNA"/>
</dbReference>
<reference evidence="1 2" key="1">
    <citation type="journal article" date="2023" name="Int. J. Syst. Evol. Microbiol.">
        <title>Arthrobacter mangrovi sp. nov., an actinobacterium isolated from the rhizosphere of a mangrove.</title>
        <authorList>
            <person name="Hamada M."/>
            <person name="Saitou S."/>
            <person name="Enomoto N."/>
            <person name="Nanri K."/>
            <person name="Hidaka K."/>
            <person name="Miura T."/>
            <person name="Tamura T."/>
        </authorList>
    </citation>
    <scope>NUCLEOTIDE SEQUENCE [LARGE SCALE GENOMIC DNA]</scope>
    <source>
        <strain evidence="1 2">NBRC 112813</strain>
    </source>
</reference>
<evidence type="ECO:0000313" key="2">
    <source>
        <dbReference type="Proteomes" id="UP001209654"/>
    </source>
</evidence>
<keyword evidence="2" id="KW-1185">Reference proteome</keyword>
<protein>
    <submittedName>
        <fullName evidence="1">Uncharacterized protein</fullName>
    </submittedName>
</protein>
<dbReference type="Proteomes" id="UP001209654">
    <property type="component" value="Unassembled WGS sequence"/>
</dbReference>
<name>A0ABQ5MPL7_9MICC</name>
<dbReference type="RefSeq" id="WP_264794094.1">
    <property type="nucleotide sequence ID" value="NZ_BRVS01000001.1"/>
</dbReference>
<organism evidence="1 2">
    <name type="scientific">Arthrobacter mangrovi</name>
    <dbReference type="NCBI Taxonomy" id="2966350"/>
    <lineage>
        <taxon>Bacteria</taxon>
        <taxon>Bacillati</taxon>
        <taxon>Actinomycetota</taxon>
        <taxon>Actinomycetes</taxon>
        <taxon>Micrococcales</taxon>
        <taxon>Micrococcaceae</taxon>
        <taxon>Arthrobacter</taxon>
    </lineage>
</organism>
<accession>A0ABQ5MPL7</accession>
<evidence type="ECO:0000313" key="1">
    <source>
        <dbReference type="EMBL" id="GLB65934.1"/>
    </source>
</evidence>
<sequence>MRLGRFGWNELLEGRLVVEVGLDWLTRTPPIFADEYIPPLPKETRALLLPTLVRIPLLEALIRTPGAILKLTRAMTSPPKETLDCATAYPIGDSQDWFPEKTPTSYGIHSLANRKVLTFS</sequence>
<gene>
    <name evidence="1" type="ORF">AHIS1636_03730</name>
</gene>